<dbReference type="OrthoDB" id="10030726at2759"/>
<name>A0A087U7F6_STEMI</name>
<dbReference type="EMBL" id="KK118570">
    <property type="protein sequence ID" value="KFM73295.1"/>
    <property type="molecule type" value="Genomic_DNA"/>
</dbReference>
<organism evidence="1 2">
    <name type="scientific">Stegodyphus mimosarum</name>
    <name type="common">African social velvet spider</name>
    <dbReference type="NCBI Taxonomy" id="407821"/>
    <lineage>
        <taxon>Eukaryota</taxon>
        <taxon>Metazoa</taxon>
        <taxon>Ecdysozoa</taxon>
        <taxon>Arthropoda</taxon>
        <taxon>Chelicerata</taxon>
        <taxon>Arachnida</taxon>
        <taxon>Araneae</taxon>
        <taxon>Araneomorphae</taxon>
        <taxon>Entelegynae</taxon>
        <taxon>Eresoidea</taxon>
        <taxon>Eresidae</taxon>
        <taxon>Stegodyphus</taxon>
    </lineage>
</organism>
<dbReference type="AlphaFoldDB" id="A0A087U7F6"/>
<gene>
    <name evidence="1" type="ORF">X975_07257</name>
</gene>
<feature type="non-terminal residue" evidence="1">
    <location>
        <position position="102"/>
    </location>
</feature>
<reference evidence="1 2" key="1">
    <citation type="submission" date="2013-11" db="EMBL/GenBank/DDBJ databases">
        <title>Genome sequencing of Stegodyphus mimosarum.</title>
        <authorList>
            <person name="Bechsgaard J."/>
        </authorList>
    </citation>
    <scope>NUCLEOTIDE SEQUENCE [LARGE SCALE GENOMIC DNA]</scope>
</reference>
<accession>A0A087U7F6</accession>
<evidence type="ECO:0000313" key="2">
    <source>
        <dbReference type="Proteomes" id="UP000054359"/>
    </source>
</evidence>
<keyword evidence="2" id="KW-1185">Reference proteome</keyword>
<sequence length="102" mass="12176">MLMSRDFRLPCDLLFGRLRNISKISCPVEAMHNFARERVNLAREKKTQYDTRATGYRFNEGDKVWLWNLTRQKGLCPKLQSPWDGPYTVLNRLYDVVIRIRK</sequence>
<protein>
    <recommendedName>
        <fullName evidence="3">Retrovirus-related Pol polyprotein from transposon 412</fullName>
    </recommendedName>
</protein>
<dbReference type="Proteomes" id="UP000054359">
    <property type="component" value="Unassembled WGS sequence"/>
</dbReference>
<evidence type="ECO:0008006" key="3">
    <source>
        <dbReference type="Google" id="ProtNLM"/>
    </source>
</evidence>
<evidence type="ECO:0000313" key="1">
    <source>
        <dbReference type="EMBL" id="KFM73295.1"/>
    </source>
</evidence>
<proteinExistence type="predicted"/>